<evidence type="ECO:0000256" key="2">
    <source>
        <dbReference type="SAM" id="Phobius"/>
    </source>
</evidence>
<name>A0ABM9GKW1_9GAMM</name>
<dbReference type="RefSeq" id="WP_261594245.1">
    <property type="nucleotide sequence ID" value="NZ_CAMAPD010000015.1"/>
</dbReference>
<sequence length="149" mass="16707">MSNNLKKQKKQALLGKVQGKHKARIKKTPDKGNPTVEKAALTADNQPTADKKSTGKWLALAIFTLLILIFPKPKLITYEKLGLVSQSVYWDGLPGINPVLFDSHLHPRPALERNTLYLCANLNDPNTCQRYKILEQSGVFFALKKLIID</sequence>
<keyword evidence="2" id="KW-0472">Membrane</keyword>
<reference evidence="3 4" key="1">
    <citation type="submission" date="2022-07" db="EMBL/GenBank/DDBJ databases">
        <authorList>
            <person name="Criscuolo A."/>
        </authorList>
    </citation>
    <scope>NUCLEOTIDE SEQUENCE [LARGE SCALE GENOMIC DNA]</scope>
    <source>
        <strain evidence="4">CIP 111951</strain>
    </source>
</reference>
<keyword evidence="2" id="KW-0812">Transmembrane</keyword>
<dbReference type="Proteomes" id="UP001152485">
    <property type="component" value="Unassembled WGS sequence"/>
</dbReference>
<evidence type="ECO:0000256" key="1">
    <source>
        <dbReference type="SAM" id="MobiDB-lite"/>
    </source>
</evidence>
<feature type="compositionally biased region" description="Basic residues" evidence="1">
    <location>
        <begin position="1"/>
        <end position="10"/>
    </location>
</feature>
<organism evidence="3 4">
    <name type="scientific">Pseudoalteromonas holothuriae</name>
    <dbReference type="NCBI Taxonomy" id="2963714"/>
    <lineage>
        <taxon>Bacteria</taxon>
        <taxon>Pseudomonadati</taxon>
        <taxon>Pseudomonadota</taxon>
        <taxon>Gammaproteobacteria</taxon>
        <taxon>Alteromonadales</taxon>
        <taxon>Pseudoalteromonadaceae</taxon>
        <taxon>Pseudoalteromonas</taxon>
    </lineage>
</organism>
<protein>
    <submittedName>
        <fullName evidence="3">Uncharacterized protein</fullName>
    </submittedName>
</protein>
<dbReference type="EMBL" id="CAMAPD010000015">
    <property type="protein sequence ID" value="CAH9063642.1"/>
    <property type="molecule type" value="Genomic_DNA"/>
</dbReference>
<evidence type="ECO:0000313" key="3">
    <source>
        <dbReference type="EMBL" id="CAH9063642.1"/>
    </source>
</evidence>
<feature type="transmembrane region" description="Helical" evidence="2">
    <location>
        <begin position="54"/>
        <end position="71"/>
    </location>
</feature>
<feature type="region of interest" description="Disordered" evidence="1">
    <location>
        <begin position="1"/>
        <end position="51"/>
    </location>
</feature>
<comment type="caution">
    <text evidence="3">The sequence shown here is derived from an EMBL/GenBank/DDBJ whole genome shotgun (WGS) entry which is preliminary data.</text>
</comment>
<evidence type="ECO:0000313" key="4">
    <source>
        <dbReference type="Proteomes" id="UP001152485"/>
    </source>
</evidence>
<proteinExistence type="predicted"/>
<keyword evidence="2" id="KW-1133">Transmembrane helix</keyword>
<accession>A0ABM9GKW1</accession>
<gene>
    <name evidence="3" type="ORF">PSECIP111951_02943</name>
</gene>